<comment type="caution">
    <text evidence="11">The sequence shown here is derived from an EMBL/GenBank/DDBJ whole genome shotgun (WGS) entry which is preliminary data.</text>
</comment>
<proteinExistence type="inferred from homology"/>
<comment type="catalytic activity">
    <reaction evidence="9">
        <text>S-hexadecanoyl-L-cysteinyl-[protein] + H2O = L-cysteinyl-[protein] + hexadecanoate + H(+)</text>
        <dbReference type="Rhea" id="RHEA:19233"/>
        <dbReference type="Rhea" id="RHEA-COMP:10131"/>
        <dbReference type="Rhea" id="RHEA-COMP:11032"/>
        <dbReference type="ChEBI" id="CHEBI:7896"/>
        <dbReference type="ChEBI" id="CHEBI:15377"/>
        <dbReference type="ChEBI" id="CHEBI:15378"/>
        <dbReference type="ChEBI" id="CHEBI:29950"/>
        <dbReference type="ChEBI" id="CHEBI:74151"/>
        <dbReference type="EC" id="3.1.2.22"/>
    </reaction>
</comment>
<keyword evidence="6" id="KW-0276">Fatty acid metabolism</keyword>
<dbReference type="InterPro" id="IPR050565">
    <property type="entry name" value="LYPA1-2/EST-like"/>
</dbReference>
<dbReference type="Pfam" id="PF02230">
    <property type="entry name" value="Abhydrolase_2"/>
    <property type="match status" value="1"/>
</dbReference>
<evidence type="ECO:0000313" key="12">
    <source>
        <dbReference type="Proteomes" id="UP001338125"/>
    </source>
</evidence>
<dbReference type="EMBL" id="JAVFKD010000015">
    <property type="protein sequence ID" value="KAK5988847.1"/>
    <property type="molecule type" value="Genomic_DNA"/>
</dbReference>
<evidence type="ECO:0000259" key="10">
    <source>
        <dbReference type="Pfam" id="PF02230"/>
    </source>
</evidence>
<evidence type="ECO:0000256" key="7">
    <source>
        <dbReference type="ARBA" id="ARBA00029392"/>
    </source>
</evidence>
<name>A0ABR0SAH9_9HYPO</name>
<evidence type="ECO:0000256" key="9">
    <source>
        <dbReference type="ARBA" id="ARBA00047337"/>
    </source>
</evidence>
<dbReference type="PANTHER" id="PTHR10655">
    <property type="entry name" value="LYSOPHOSPHOLIPASE-RELATED"/>
    <property type="match status" value="1"/>
</dbReference>
<sequence>MPAYRAPLVIPAISRHTATVIFAHGLGDTGNGWSDIVQVFRKNGRLNEVKFILPHAPTIPITMNHGFAMPGWFDVISLGGNTDPFNSSNDDEEGILQSRKYLNSLIENEIERNGIPSERIVIGGFSQGGAMSIFSGLTSPVKLGGIVGLSCWLLLNQKFKSFVPEGEINKATPVFMGHGDMDPLVRYEWAQATQSTLKDLGYDVNLRTYRGVEHSADMQELDDVEAFLASRLPAKDK</sequence>
<evidence type="ECO:0000256" key="3">
    <source>
        <dbReference type="ARBA" id="ARBA00014923"/>
    </source>
</evidence>
<dbReference type="InterPro" id="IPR029058">
    <property type="entry name" value="AB_hydrolase_fold"/>
</dbReference>
<accession>A0ABR0SAH9</accession>
<dbReference type="Gene3D" id="3.40.50.1820">
    <property type="entry name" value="alpha/beta hydrolase"/>
    <property type="match status" value="1"/>
</dbReference>
<evidence type="ECO:0000256" key="8">
    <source>
        <dbReference type="ARBA" id="ARBA00031195"/>
    </source>
</evidence>
<reference evidence="11 12" key="1">
    <citation type="submission" date="2024-01" db="EMBL/GenBank/DDBJ databases">
        <title>Complete genome of Cladobotryum mycophilum ATHUM6906.</title>
        <authorList>
            <person name="Christinaki A.C."/>
            <person name="Myridakis A.I."/>
            <person name="Kouvelis V.N."/>
        </authorList>
    </citation>
    <scope>NUCLEOTIDE SEQUENCE [LARGE SCALE GENOMIC DNA]</scope>
    <source>
        <strain evidence="11 12">ATHUM6906</strain>
    </source>
</reference>
<dbReference type="InterPro" id="IPR003140">
    <property type="entry name" value="PLipase/COase/thioEstase"/>
</dbReference>
<feature type="domain" description="Phospholipase/carboxylesterase/thioesterase" evidence="10">
    <location>
        <begin position="8"/>
        <end position="229"/>
    </location>
</feature>
<comment type="similarity">
    <text evidence="1">Belongs to the AB hydrolase superfamily. AB hydrolase 2 family.</text>
</comment>
<evidence type="ECO:0000256" key="5">
    <source>
        <dbReference type="ARBA" id="ARBA00022801"/>
    </source>
</evidence>
<evidence type="ECO:0000256" key="2">
    <source>
        <dbReference type="ARBA" id="ARBA00012423"/>
    </source>
</evidence>
<evidence type="ECO:0000313" key="11">
    <source>
        <dbReference type="EMBL" id="KAK5988847.1"/>
    </source>
</evidence>
<dbReference type="EC" id="3.1.2.22" evidence="2"/>
<gene>
    <name evidence="11" type="ORF">PT974_10343</name>
</gene>
<organism evidence="11 12">
    <name type="scientific">Cladobotryum mycophilum</name>
    <dbReference type="NCBI Taxonomy" id="491253"/>
    <lineage>
        <taxon>Eukaryota</taxon>
        <taxon>Fungi</taxon>
        <taxon>Dikarya</taxon>
        <taxon>Ascomycota</taxon>
        <taxon>Pezizomycotina</taxon>
        <taxon>Sordariomycetes</taxon>
        <taxon>Hypocreomycetidae</taxon>
        <taxon>Hypocreales</taxon>
        <taxon>Hypocreaceae</taxon>
        <taxon>Cladobotryum</taxon>
    </lineage>
</organism>
<protein>
    <recommendedName>
        <fullName evidence="3">Acyl-protein thioesterase 1</fullName>
        <ecNumber evidence="2">3.1.2.22</ecNumber>
    </recommendedName>
    <alternativeName>
        <fullName evidence="8">Palmitoyl-protein hydrolase</fullName>
    </alternativeName>
</protein>
<evidence type="ECO:0000256" key="1">
    <source>
        <dbReference type="ARBA" id="ARBA00006499"/>
    </source>
</evidence>
<dbReference type="Proteomes" id="UP001338125">
    <property type="component" value="Unassembled WGS sequence"/>
</dbReference>
<dbReference type="SUPFAM" id="SSF53474">
    <property type="entry name" value="alpha/beta-Hydrolases"/>
    <property type="match status" value="1"/>
</dbReference>
<evidence type="ECO:0000256" key="6">
    <source>
        <dbReference type="ARBA" id="ARBA00022832"/>
    </source>
</evidence>
<keyword evidence="5" id="KW-0378">Hydrolase</keyword>
<dbReference type="PANTHER" id="PTHR10655:SF17">
    <property type="entry name" value="LYSOPHOSPHOLIPASE-LIKE PROTEIN 1"/>
    <property type="match status" value="1"/>
</dbReference>
<keyword evidence="6" id="KW-0443">Lipid metabolism</keyword>
<comment type="function">
    <text evidence="7">Hydrolyzes fatty acids from S-acylated cysteine residues in proteins with a strong preference for palmitoylated G-alpha proteins over other acyl substrates. Mediates the deacylation of G-alpha proteins such as GPA1 in vivo, but has weak or no activity toward palmitoylated Ras proteins. Has weak lysophospholipase activity in vitro; however such activity may not exist in vivo.</text>
</comment>
<keyword evidence="4" id="KW-0719">Serine esterase</keyword>
<keyword evidence="12" id="KW-1185">Reference proteome</keyword>
<evidence type="ECO:0000256" key="4">
    <source>
        <dbReference type="ARBA" id="ARBA00022487"/>
    </source>
</evidence>